<dbReference type="OrthoDB" id="5520859at2"/>
<gene>
    <name evidence="1" type="ORF">CAP_7782</name>
</gene>
<evidence type="ECO:0000313" key="1">
    <source>
        <dbReference type="EMBL" id="EYF01829.1"/>
    </source>
</evidence>
<name>A0A017SXV6_9BACT</name>
<reference evidence="1 2" key="1">
    <citation type="submission" date="2013-05" db="EMBL/GenBank/DDBJ databases">
        <title>Genome assembly of Chondromyces apiculatus DSM 436.</title>
        <authorList>
            <person name="Sharma G."/>
            <person name="Khatri I."/>
            <person name="Kaur C."/>
            <person name="Mayilraj S."/>
            <person name="Subramanian S."/>
        </authorList>
    </citation>
    <scope>NUCLEOTIDE SEQUENCE [LARGE SCALE GENOMIC DNA]</scope>
    <source>
        <strain evidence="1 2">DSM 436</strain>
    </source>
</reference>
<dbReference type="STRING" id="1192034.CAP_7782"/>
<dbReference type="EMBL" id="ASRX01000071">
    <property type="protein sequence ID" value="EYF01829.1"/>
    <property type="molecule type" value="Genomic_DNA"/>
</dbReference>
<sequence length="195" mass="20423">MSLSRLDLAPVLGVLSLLVCGCSDPVPPTPRGGFDVNWVDSPVEECPIRSHRAQVGSPTATDPGTKLVDGEEGAEIECSVTGAGPFKVSASAVQGANILRLNIPSISPSASQAAPASGSVNFRSAELTSGSVSSDSTVPCTFWFPDGRSEDQRVTGGKIWVAFECSRMLTPPMNNPCKISESYALFENCDTGEEE</sequence>
<dbReference type="AlphaFoldDB" id="A0A017SXV6"/>
<keyword evidence="2" id="KW-1185">Reference proteome</keyword>
<comment type="caution">
    <text evidence="1">The sequence shown here is derived from an EMBL/GenBank/DDBJ whole genome shotgun (WGS) entry which is preliminary data.</text>
</comment>
<dbReference type="RefSeq" id="WP_052376515.1">
    <property type="nucleotide sequence ID" value="NZ_ASRX01000071.1"/>
</dbReference>
<proteinExistence type="predicted"/>
<dbReference type="Proteomes" id="UP000019678">
    <property type="component" value="Unassembled WGS sequence"/>
</dbReference>
<organism evidence="1 2">
    <name type="scientific">Chondromyces apiculatus DSM 436</name>
    <dbReference type="NCBI Taxonomy" id="1192034"/>
    <lineage>
        <taxon>Bacteria</taxon>
        <taxon>Pseudomonadati</taxon>
        <taxon>Myxococcota</taxon>
        <taxon>Polyangia</taxon>
        <taxon>Polyangiales</taxon>
        <taxon>Polyangiaceae</taxon>
        <taxon>Chondromyces</taxon>
    </lineage>
</organism>
<evidence type="ECO:0000313" key="2">
    <source>
        <dbReference type="Proteomes" id="UP000019678"/>
    </source>
</evidence>
<accession>A0A017SXV6</accession>
<dbReference type="PROSITE" id="PS51257">
    <property type="entry name" value="PROKAR_LIPOPROTEIN"/>
    <property type="match status" value="1"/>
</dbReference>
<protein>
    <submittedName>
        <fullName evidence="1">Uncharacterized protein</fullName>
    </submittedName>
</protein>